<name>A0A2T0XD62_9BURK</name>
<accession>A0A2T0XD62</accession>
<sequence length="96" mass="10943">MVITRDHFKQKLSKTNTPKAWQSMNEEYANNSKRLTIILYHLYSGEKTAPSDTLPFSLDKDGTAILSDDLMTALSRAENADLIAWAKEHISELVFR</sequence>
<evidence type="ECO:0000313" key="1">
    <source>
        <dbReference type="EMBL" id="PRY96881.1"/>
    </source>
</evidence>
<evidence type="ECO:0000313" key="2">
    <source>
        <dbReference type="Proteomes" id="UP000238308"/>
    </source>
</evidence>
<reference evidence="1 2" key="1">
    <citation type="submission" date="2018-03" db="EMBL/GenBank/DDBJ databases">
        <title>Genomic Encyclopedia of Type Strains, Phase III (KMG-III): the genomes of soil and plant-associated and newly described type strains.</title>
        <authorList>
            <person name="Whitman W."/>
        </authorList>
    </citation>
    <scope>NUCLEOTIDE SEQUENCE [LARGE SCALE GENOMIC DNA]</scope>
    <source>
        <strain evidence="1 2">MWH-P2sevCIIIb</strain>
    </source>
</reference>
<gene>
    <name evidence="1" type="ORF">BCM14_2638</name>
</gene>
<dbReference type="EMBL" id="PVTV01000016">
    <property type="protein sequence ID" value="PRY96881.1"/>
    <property type="molecule type" value="Genomic_DNA"/>
</dbReference>
<dbReference type="Proteomes" id="UP000238308">
    <property type="component" value="Unassembled WGS sequence"/>
</dbReference>
<protein>
    <submittedName>
        <fullName evidence="1">Uncharacterized protein</fullName>
    </submittedName>
</protein>
<comment type="caution">
    <text evidence="1">The sequence shown here is derived from an EMBL/GenBank/DDBJ whole genome shotgun (WGS) entry which is preliminary data.</text>
</comment>
<dbReference type="AlphaFoldDB" id="A0A2T0XD62"/>
<keyword evidence="2" id="KW-1185">Reference proteome</keyword>
<organism evidence="1 2">
    <name type="scientific">Jezberella montanilacus</name>
    <dbReference type="NCBI Taxonomy" id="323426"/>
    <lineage>
        <taxon>Bacteria</taxon>
        <taxon>Pseudomonadati</taxon>
        <taxon>Pseudomonadota</taxon>
        <taxon>Betaproteobacteria</taxon>
        <taxon>Burkholderiales</taxon>
        <taxon>Alcaligenaceae</taxon>
        <taxon>Jezberella</taxon>
    </lineage>
</organism>
<proteinExistence type="predicted"/>